<feature type="domain" description="Armadillo repeat-containing" evidence="1">
    <location>
        <begin position="100"/>
        <end position="253"/>
    </location>
</feature>
<dbReference type="PANTHER" id="PTHR47144">
    <property type="entry name" value="ARMADILLO REPEAT-CONTAINING PROTEIN 12"/>
    <property type="match status" value="1"/>
</dbReference>
<proteinExistence type="predicted"/>
<dbReference type="InterPro" id="IPR006911">
    <property type="entry name" value="ARM-rpt_dom"/>
</dbReference>
<reference evidence="2" key="1">
    <citation type="submission" date="2022-12" db="EMBL/GenBank/DDBJ databases">
        <authorList>
            <person name="Alioto T."/>
            <person name="Alioto T."/>
            <person name="Gomez Garrido J."/>
        </authorList>
    </citation>
    <scope>NUCLEOTIDE SEQUENCE</scope>
</reference>
<evidence type="ECO:0000313" key="2">
    <source>
        <dbReference type="EMBL" id="CAI5777502.1"/>
    </source>
</evidence>
<gene>
    <name evidence="2" type="ORF">PODLI_1B032162</name>
</gene>
<keyword evidence="3" id="KW-1185">Reference proteome</keyword>
<evidence type="ECO:0000313" key="3">
    <source>
        <dbReference type="Proteomes" id="UP001178461"/>
    </source>
</evidence>
<accession>A0AA35PAE5</accession>
<dbReference type="Pfam" id="PF04826">
    <property type="entry name" value="Arm_2"/>
    <property type="match status" value="1"/>
</dbReference>
<name>A0AA35PAE5_9SAUR</name>
<dbReference type="PANTHER" id="PTHR47144:SF1">
    <property type="entry name" value="ARMADILLO REPEAT-CONTAINING PROTEIN 12"/>
    <property type="match status" value="1"/>
</dbReference>
<dbReference type="InterPro" id="IPR016024">
    <property type="entry name" value="ARM-type_fold"/>
</dbReference>
<sequence length="342" mass="38543">MKYFELVTTKNVVSAATGAGAIFLMAKTIMAGIKSPPYNPEPLTLAKLAIEHQSQTVLDSGELRGLLNTLNPKLDDYSKNMLLHGITRCVYLLDNEASACTYEDIKLVASFLDDPDIGIKIQTLHALKAFTGIWKFRIRIQEFFPKVLEMVASIWDHDLHAAGLRLLNGLPLSDHTFPLVKKLMPAFMEILQMGNTLCQVQVLKFLGTLAQKEALLFDIMNCQVHPDFLHLFQPSRPGNLLFELLVFVERLCEGRLTPQYQSVSWQYNESSLHEVLFGDDSRLADRLLSLIIHPEEEVQIQACRVILKLQLNEEGEMAFLHNYDSTFFSDSKIGSSLIKSGC</sequence>
<dbReference type="Gene3D" id="1.25.10.10">
    <property type="entry name" value="Leucine-rich Repeat Variant"/>
    <property type="match status" value="1"/>
</dbReference>
<organism evidence="2 3">
    <name type="scientific">Podarcis lilfordi</name>
    <name type="common">Lilford's wall lizard</name>
    <dbReference type="NCBI Taxonomy" id="74358"/>
    <lineage>
        <taxon>Eukaryota</taxon>
        <taxon>Metazoa</taxon>
        <taxon>Chordata</taxon>
        <taxon>Craniata</taxon>
        <taxon>Vertebrata</taxon>
        <taxon>Euteleostomi</taxon>
        <taxon>Lepidosauria</taxon>
        <taxon>Squamata</taxon>
        <taxon>Bifurcata</taxon>
        <taxon>Unidentata</taxon>
        <taxon>Episquamata</taxon>
        <taxon>Laterata</taxon>
        <taxon>Lacertibaenia</taxon>
        <taxon>Lacertidae</taxon>
        <taxon>Podarcis</taxon>
    </lineage>
</organism>
<dbReference type="AlphaFoldDB" id="A0AA35PAE5"/>
<protein>
    <submittedName>
        <fullName evidence="2">Repeat-containing 12-like</fullName>
    </submittedName>
</protein>
<dbReference type="InterPro" id="IPR042834">
    <property type="entry name" value="Armc12"/>
</dbReference>
<dbReference type="GO" id="GO:0005634">
    <property type="term" value="C:nucleus"/>
    <property type="evidence" value="ECO:0007669"/>
    <property type="project" value="TreeGrafter"/>
</dbReference>
<evidence type="ECO:0000259" key="1">
    <source>
        <dbReference type="Pfam" id="PF04826"/>
    </source>
</evidence>
<dbReference type="SUPFAM" id="SSF48371">
    <property type="entry name" value="ARM repeat"/>
    <property type="match status" value="1"/>
</dbReference>
<dbReference type="InterPro" id="IPR011989">
    <property type="entry name" value="ARM-like"/>
</dbReference>
<dbReference type="EMBL" id="OX395131">
    <property type="protein sequence ID" value="CAI5777502.1"/>
    <property type="molecule type" value="Genomic_DNA"/>
</dbReference>
<dbReference type="Proteomes" id="UP001178461">
    <property type="component" value="Chromosome 6"/>
</dbReference>